<evidence type="ECO:0000256" key="5">
    <source>
        <dbReference type="SAM" id="SignalP"/>
    </source>
</evidence>
<keyword evidence="2" id="KW-0285">Flavoprotein</keyword>
<evidence type="ECO:0000256" key="1">
    <source>
        <dbReference type="ARBA" id="ARBA00007992"/>
    </source>
</evidence>
<comment type="similarity">
    <text evidence="1">Belongs to the paxM FAD-dependent monooxygenase family.</text>
</comment>
<dbReference type="PRINTS" id="PR00420">
    <property type="entry name" value="RNGMNOXGNASE"/>
</dbReference>
<dbReference type="Proteomes" id="UP000053958">
    <property type="component" value="Unassembled WGS sequence"/>
</dbReference>
<dbReference type="InterPro" id="IPR002938">
    <property type="entry name" value="FAD-bd"/>
</dbReference>
<dbReference type="InterPro" id="IPR050562">
    <property type="entry name" value="FAD_mOase_fung"/>
</dbReference>
<evidence type="ECO:0000313" key="8">
    <source>
        <dbReference type="Proteomes" id="UP000053958"/>
    </source>
</evidence>
<dbReference type="GO" id="GO:0071949">
    <property type="term" value="F:FAD binding"/>
    <property type="evidence" value="ECO:0007669"/>
    <property type="project" value="InterPro"/>
</dbReference>
<dbReference type="STRING" id="1408163.A0A0F4Z0S9"/>
<proteinExistence type="inferred from homology"/>
<dbReference type="SUPFAM" id="SSF51905">
    <property type="entry name" value="FAD/NAD(P)-binding domain"/>
    <property type="match status" value="1"/>
</dbReference>
<evidence type="ECO:0000256" key="3">
    <source>
        <dbReference type="ARBA" id="ARBA00022827"/>
    </source>
</evidence>
<evidence type="ECO:0000313" key="7">
    <source>
        <dbReference type="EMBL" id="KKA23681.1"/>
    </source>
</evidence>
<dbReference type="OrthoDB" id="10029326at2759"/>
<name>A0A0F4Z0S9_RASE3</name>
<dbReference type="Pfam" id="PF01494">
    <property type="entry name" value="FAD_binding_3"/>
    <property type="match status" value="1"/>
</dbReference>
<accession>A0A0F4Z0S9</accession>
<reference evidence="7 8" key="1">
    <citation type="submission" date="2015-04" db="EMBL/GenBank/DDBJ databases">
        <authorList>
            <person name="Heijne W.H."/>
            <person name="Fedorova N.D."/>
            <person name="Nierman W.C."/>
            <person name="Vollebregt A.W."/>
            <person name="Zhao Z."/>
            <person name="Wu L."/>
            <person name="Kumar M."/>
            <person name="Stam H."/>
            <person name="van den Berg M.A."/>
            <person name="Pel H.J."/>
        </authorList>
    </citation>
    <scope>NUCLEOTIDE SEQUENCE [LARGE SCALE GENOMIC DNA]</scope>
    <source>
        <strain evidence="7 8">CBS 393.64</strain>
    </source>
</reference>
<feature type="signal peptide" evidence="5">
    <location>
        <begin position="1"/>
        <end position="19"/>
    </location>
</feature>
<keyword evidence="8" id="KW-1185">Reference proteome</keyword>
<feature type="domain" description="FAD-binding" evidence="6">
    <location>
        <begin position="5"/>
        <end position="352"/>
    </location>
</feature>
<dbReference type="GeneID" id="25314623"/>
<comment type="caution">
    <text evidence="7">The sequence shown here is derived from an EMBL/GenBank/DDBJ whole genome shotgun (WGS) entry which is preliminary data.</text>
</comment>
<evidence type="ECO:0000259" key="6">
    <source>
        <dbReference type="Pfam" id="PF01494"/>
    </source>
</evidence>
<dbReference type="PANTHER" id="PTHR47356:SF2">
    <property type="entry name" value="FAD-BINDING DOMAIN-CONTAINING PROTEIN-RELATED"/>
    <property type="match status" value="1"/>
</dbReference>
<dbReference type="PANTHER" id="PTHR47356">
    <property type="entry name" value="FAD-DEPENDENT MONOOXYGENASE ASQG-RELATED"/>
    <property type="match status" value="1"/>
</dbReference>
<keyword evidence="3" id="KW-0274">FAD</keyword>
<gene>
    <name evidence="7" type="ORF">T310_2272</name>
</gene>
<keyword evidence="5" id="KW-0732">Signal</keyword>
<dbReference type="RefSeq" id="XP_013330293.1">
    <property type="nucleotide sequence ID" value="XM_013474839.1"/>
</dbReference>
<dbReference type="InterPro" id="IPR036188">
    <property type="entry name" value="FAD/NAD-bd_sf"/>
</dbReference>
<evidence type="ECO:0000256" key="4">
    <source>
        <dbReference type="ARBA" id="ARBA00023002"/>
    </source>
</evidence>
<sequence>MPPFKVLISGGSLVGLTLALALERAGINFEVFEKGEIGPQLGASIALHSQSVRILEQLGVWKDIEPTVTQLEKVRRLDANDGRVFEESFQLREISRVLRWPFFFIERRRLLQVLYKHIRDKSKVHDHTAVVSYEEHDDGVVVTTSDGRSFRGDVLVGADGIHSIVRAVMSERISRINHALSTEIDQAFTTSYQALFGISRRDPSASDSFLPDGHTVYNVYGDNYSAIVTTSPPDLVFWFLFIKTGRTQDHKTPRYTDEDAQAVIDRYGRTALGKNHTLRELWDTRIRATLVPMEDGIVKQWSHGRVLLLGDSAHKVTINAGLGGNLALEAVTQFTNGLVALLKEKPSPSLSDLSSLFEQFDRVHRSRAEVARTISAKTTQTEAQETWFLRFHARYISPWFISDQAKAGQYLRFAKDAPWLDFVPLPSRDADLLDRREKERVGSRLSRIGRCLGAEHCWQQRQLPQSGGDIGGDRGGLRRVASSIAACNGQSK</sequence>
<evidence type="ECO:0000256" key="2">
    <source>
        <dbReference type="ARBA" id="ARBA00022630"/>
    </source>
</evidence>
<feature type="chain" id="PRO_5002482192" description="FAD-binding domain-containing protein" evidence="5">
    <location>
        <begin position="20"/>
        <end position="492"/>
    </location>
</feature>
<dbReference type="Gene3D" id="3.50.50.60">
    <property type="entry name" value="FAD/NAD(P)-binding domain"/>
    <property type="match status" value="1"/>
</dbReference>
<organism evidence="7 8">
    <name type="scientific">Rasamsonia emersonii (strain ATCC 16479 / CBS 393.64 / IMI 116815)</name>
    <dbReference type="NCBI Taxonomy" id="1408163"/>
    <lineage>
        <taxon>Eukaryota</taxon>
        <taxon>Fungi</taxon>
        <taxon>Dikarya</taxon>
        <taxon>Ascomycota</taxon>
        <taxon>Pezizomycotina</taxon>
        <taxon>Eurotiomycetes</taxon>
        <taxon>Eurotiomycetidae</taxon>
        <taxon>Eurotiales</taxon>
        <taxon>Trichocomaceae</taxon>
        <taxon>Rasamsonia</taxon>
    </lineage>
</organism>
<keyword evidence="4" id="KW-0560">Oxidoreductase</keyword>
<dbReference type="EMBL" id="LASV01000089">
    <property type="protein sequence ID" value="KKA23681.1"/>
    <property type="molecule type" value="Genomic_DNA"/>
</dbReference>
<dbReference type="GO" id="GO:0004497">
    <property type="term" value="F:monooxygenase activity"/>
    <property type="evidence" value="ECO:0007669"/>
    <property type="project" value="InterPro"/>
</dbReference>
<protein>
    <recommendedName>
        <fullName evidence="6">FAD-binding domain-containing protein</fullName>
    </recommendedName>
</protein>
<dbReference type="AlphaFoldDB" id="A0A0F4Z0S9"/>